<feature type="transmembrane region" description="Helical" evidence="1">
    <location>
        <begin position="149"/>
        <end position="168"/>
    </location>
</feature>
<feature type="transmembrane region" description="Helical" evidence="1">
    <location>
        <begin position="118"/>
        <end position="143"/>
    </location>
</feature>
<reference evidence="2 3" key="1">
    <citation type="submission" date="2018-08" db="EMBL/GenBank/DDBJ databases">
        <title>Cellulomonas rhizosphaerae sp. nov., a novel actinomycete isolated from soil.</title>
        <authorList>
            <person name="Tian Y."/>
        </authorList>
    </citation>
    <scope>NUCLEOTIDE SEQUENCE [LARGE SCALE GENOMIC DNA]</scope>
    <source>
        <strain evidence="2 3">NEAU-TCZ24</strain>
    </source>
</reference>
<keyword evidence="3" id="KW-1185">Reference proteome</keyword>
<keyword evidence="1" id="KW-0472">Membrane</keyword>
<feature type="transmembrane region" description="Helical" evidence="1">
    <location>
        <begin position="6"/>
        <end position="29"/>
    </location>
</feature>
<accession>A0A413RHJ2</accession>
<dbReference type="RefSeq" id="WP_118768628.1">
    <property type="nucleotide sequence ID" value="NZ_QWKP01000222.1"/>
</dbReference>
<organism evidence="2 3">
    <name type="scientific">Cellulomonas rhizosphaerae</name>
    <dbReference type="NCBI Taxonomy" id="2293719"/>
    <lineage>
        <taxon>Bacteria</taxon>
        <taxon>Bacillati</taxon>
        <taxon>Actinomycetota</taxon>
        <taxon>Actinomycetes</taxon>
        <taxon>Micrococcales</taxon>
        <taxon>Cellulomonadaceae</taxon>
        <taxon>Cellulomonas</taxon>
    </lineage>
</organism>
<comment type="caution">
    <text evidence="2">The sequence shown here is derived from an EMBL/GenBank/DDBJ whole genome shotgun (WGS) entry which is preliminary data.</text>
</comment>
<dbReference type="AlphaFoldDB" id="A0A413RHJ2"/>
<keyword evidence="1" id="KW-1133">Transmembrane helix</keyword>
<evidence type="ECO:0008006" key="4">
    <source>
        <dbReference type="Google" id="ProtNLM"/>
    </source>
</evidence>
<gene>
    <name evidence="2" type="ORF">D1825_17125</name>
</gene>
<dbReference type="Proteomes" id="UP000283374">
    <property type="component" value="Unassembled WGS sequence"/>
</dbReference>
<sequence length="202" mass="21916">MDDDPLNAFGLGSVSLIVAVAVLFVVAMARSHATYWAGRGVVRGAKTVHETDKGFAWWRSMIEHLEAWTNTRAARRGLDLVRRWGAPAVSLAYLTFGVQTAVFASAGLIRMKYTKFSIASVPGSIAWAIIWSTVGLGAVWGAIRLFAKSPIALIAVVLALGSLLAWWMRRRLLRRAAELQAASAAGRHEADHGRHVAPADED</sequence>
<name>A0A413RHJ2_9CELL</name>
<evidence type="ECO:0000313" key="3">
    <source>
        <dbReference type="Proteomes" id="UP000283374"/>
    </source>
</evidence>
<evidence type="ECO:0000313" key="2">
    <source>
        <dbReference type="EMBL" id="RHA37584.1"/>
    </source>
</evidence>
<dbReference type="OrthoDB" id="3426404at2"/>
<dbReference type="EMBL" id="QWKP01000222">
    <property type="protein sequence ID" value="RHA37584.1"/>
    <property type="molecule type" value="Genomic_DNA"/>
</dbReference>
<proteinExistence type="predicted"/>
<keyword evidence="1" id="KW-0812">Transmembrane</keyword>
<evidence type="ECO:0000256" key="1">
    <source>
        <dbReference type="SAM" id="Phobius"/>
    </source>
</evidence>
<protein>
    <recommendedName>
        <fullName evidence="4">DedA family protein</fullName>
    </recommendedName>
</protein>